<gene>
    <name evidence="1" type="ORF">FB559_7133</name>
</gene>
<reference evidence="1 2" key="1">
    <citation type="submission" date="2019-06" db="EMBL/GenBank/DDBJ databases">
        <title>Sequencing the genomes of 1000 actinobacteria strains.</title>
        <authorList>
            <person name="Klenk H.-P."/>
        </authorList>
    </citation>
    <scope>NUCLEOTIDE SEQUENCE [LARGE SCALE GENOMIC DNA]</scope>
    <source>
        <strain evidence="1 2">DSM 102200</strain>
    </source>
</reference>
<sequence length="29" mass="3379">MTLRKPPMPRRLFEVGFHAMARLLPAVSR</sequence>
<protein>
    <submittedName>
        <fullName evidence="1">Uncharacterized protein</fullName>
    </submittedName>
</protein>
<dbReference type="AlphaFoldDB" id="A0A543CW96"/>
<dbReference type="Proteomes" id="UP000316096">
    <property type="component" value="Unassembled WGS sequence"/>
</dbReference>
<dbReference type="EMBL" id="VFOZ01000001">
    <property type="protein sequence ID" value="TQM01375.1"/>
    <property type="molecule type" value="Genomic_DNA"/>
</dbReference>
<keyword evidence="2" id="KW-1185">Reference proteome</keyword>
<proteinExistence type="predicted"/>
<name>A0A543CW96_9ACTN</name>
<evidence type="ECO:0000313" key="1">
    <source>
        <dbReference type="EMBL" id="TQM01375.1"/>
    </source>
</evidence>
<evidence type="ECO:0000313" key="2">
    <source>
        <dbReference type="Proteomes" id="UP000316096"/>
    </source>
</evidence>
<comment type="caution">
    <text evidence="1">The sequence shown here is derived from an EMBL/GenBank/DDBJ whole genome shotgun (WGS) entry which is preliminary data.</text>
</comment>
<accession>A0A543CW96</accession>
<organism evidence="1 2">
    <name type="scientific">Actinoallomurus bryophytorum</name>
    <dbReference type="NCBI Taxonomy" id="1490222"/>
    <lineage>
        <taxon>Bacteria</taxon>
        <taxon>Bacillati</taxon>
        <taxon>Actinomycetota</taxon>
        <taxon>Actinomycetes</taxon>
        <taxon>Streptosporangiales</taxon>
        <taxon>Thermomonosporaceae</taxon>
        <taxon>Actinoallomurus</taxon>
    </lineage>
</organism>